<organism evidence="5 6">
    <name type="scientific">Dyadobacter linearis</name>
    <dbReference type="NCBI Taxonomy" id="2823330"/>
    <lineage>
        <taxon>Bacteria</taxon>
        <taxon>Pseudomonadati</taxon>
        <taxon>Bacteroidota</taxon>
        <taxon>Cytophagia</taxon>
        <taxon>Cytophagales</taxon>
        <taxon>Spirosomataceae</taxon>
        <taxon>Dyadobacter</taxon>
    </lineage>
</organism>
<dbReference type="InterPro" id="IPR046532">
    <property type="entry name" value="DUF6597"/>
</dbReference>
<dbReference type="InterPro" id="IPR009057">
    <property type="entry name" value="Homeodomain-like_sf"/>
</dbReference>
<dbReference type="PROSITE" id="PS01124">
    <property type="entry name" value="HTH_ARAC_FAMILY_2"/>
    <property type="match status" value="1"/>
</dbReference>
<dbReference type="EMBL" id="CAJRAU010000003">
    <property type="protein sequence ID" value="CAG5069841.1"/>
    <property type="molecule type" value="Genomic_DNA"/>
</dbReference>
<evidence type="ECO:0000256" key="3">
    <source>
        <dbReference type="ARBA" id="ARBA00023163"/>
    </source>
</evidence>
<evidence type="ECO:0000313" key="5">
    <source>
        <dbReference type="EMBL" id="CAG5069841.1"/>
    </source>
</evidence>
<protein>
    <submittedName>
        <fullName evidence="5">HTH-type transcriptional activator RhaS</fullName>
    </submittedName>
</protein>
<keyword evidence="2" id="KW-0238">DNA-binding</keyword>
<dbReference type="RefSeq" id="WP_215233923.1">
    <property type="nucleotide sequence ID" value="NZ_CAJRAU010000003.1"/>
</dbReference>
<reference evidence="5 6" key="1">
    <citation type="submission" date="2021-04" db="EMBL/GenBank/DDBJ databases">
        <authorList>
            <person name="Rodrigo-Torres L."/>
            <person name="Arahal R. D."/>
            <person name="Lucena T."/>
        </authorList>
    </citation>
    <scope>NUCLEOTIDE SEQUENCE [LARGE SCALE GENOMIC DNA]</scope>
    <source>
        <strain evidence="5 6">CECT 9623</strain>
    </source>
</reference>
<dbReference type="InterPro" id="IPR050204">
    <property type="entry name" value="AraC_XylS_family_regulators"/>
</dbReference>
<dbReference type="Pfam" id="PF12833">
    <property type="entry name" value="HTH_18"/>
    <property type="match status" value="1"/>
</dbReference>
<sequence>MQYYTILPPPDLAPFVKCFWVLEHEVSAEKPYFHKTLADGFPELVFHYKGRFDEIDRAGNAELSFIAGLTGPTSLYRRFRISEDFGIFGVYLYPFAVPALFGMPTIETVNEMPDLHSMLGKKGLELEEKIMLAENNQVRIAIMCQFMRGCLTRNAQPEPAAFAMISQIIQSNGLTSVTELAQRNALSTRQFERKFKAFSGFSPKLFSRIIRFHAAMNAYGDKEKSLTEIAYEAGYYDQSHFIHDFKTFSGEHPDRYFSGNSEATEYRDV</sequence>
<evidence type="ECO:0000256" key="2">
    <source>
        <dbReference type="ARBA" id="ARBA00023125"/>
    </source>
</evidence>
<gene>
    <name evidence="5" type="primary">rhaS_11</name>
    <name evidence="5" type="ORF">DYBT9623_02578</name>
</gene>
<keyword evidence="1" id="KW-0805">Transcription regulation</keyword>
<dbReference type="SUPFAM" id="SSF46689">
    <property type="entry name" value="Homeodomain-like"/>
    <property type="match status" value="1"/>
</dbReference>
<accession>A0ABN7R709</accession>
<comment type="caution">
    <text evidence="5">The sequence shown here is derived from an EMBL/GenBank/DDBJ whole genome shotgun (WGS) entry which is preliminary data.</text>
</comment>
<dbReference type="Pfam" id="PF20240">
    <property type="entry name" value="DUF6597"/>
    <property type="match status" value="1"/>
</dbReference>
<evidence type="ECO:0000313" key="6">
    <source>
        <dbReference type="Proteomes" id="UP000679725"/>
    </source>
</evidence>
<dbReference type="InterPro" id="IPR018060">
    <property type="entry name" value="HTH_AraC"/>
</dbReference>
<proteinExistence type="predicted"/>
<keyword evidence="6" id="KW-1185">Reference proteome</keyword>
<name>A0ABN7R709_9BACT</name>
<dbReference type="PANTHER" id="PTHR46796">
    <property type="entry name" value="HTH-TYPE TRANSCRIPTIONAL ACTIVATOR RHAS-RELATED"/>
    <property type="match status" value="1"/>
</dbReference>
<dbReference type="PANTHER" id="PTHR46796:SF13">
    <property type="entry name" value="HTH-TYPE TRANSCRIPTIONAL ACTIVATOR RHAS"/>
    <property type="match status" value="1"/>
</dbReference>
<evidence type="ECO:0000259" key="4">
    <source>
        <dbReference type="PROSITE" id="PS01124"/>
    </source>
</evidence>
<feature type="domain" description="HTH araC/xylS-type" evidence="4">
    <location>
        <begin position="159"/>
        <end position="259"/>
    </location>
</feature>
<dbReference type="Gene3D" id="1.10.10.60">
    <property type="entry name" value="Homeodomain-like"/>
    <property type="match status" value="1"/>
</dbReference>
<keyword evidence="3" id="KW-0804">Transcription</keyword>
<evidence type="ECO:0000256" key="1">
    <source>
        <dbReference type="ARBA" id="ARBA00023015"/>
    </source>
</evidence>
<dbReference type="SMART" id="SM00342">
    <property type="entry name" value="HTH_ARAC"/>
    <property type="match status" value="1"/>
</dbReference>
<dbReference type="Proteomes" id="UP000679725">
    <property type="component" value="Unassembled WGS sequence"/>
</dbReference>